<dbReference type="GO" id="GO:0000390">
    <property type="term" value="P:spliceosomal complex disassembly"/>
    <property type="evidence" value="ECO:0007669"/>
    <property type="project" value="TreeGrafter"/>
</dbReference>
<evidence type="ECO:0000259" key="12">
    <source>
        <dbReference type="PROSITE" id="PS50126"/>
    </source>
</evidence>
<dbReference type="InterPro" id="IPR011545">
    <property type="entry name" value="DEAD/DEAH_box_helicase_dom"/>
</dbReference>
<protein>
    <recommendedName>
        <fullName evidence="2">RNA helicase</fullName>
        <ecNumber evidence="2">3.6.4.13</ecNumber>
    </recommendedName>
</protein>
<dbReference type="CDD" id="cd05684">
    <property type="entry name" value="S1_DHX8_helicase"/>
    <property type="match status" value="1"/>
</dbReference>
<keyword evidence="8" id="KW-0508">mRNA splicing</keyword>
<dbReference type="STRING" id="1314781.A0A165PG38"/>
<dbReference type="InterPro" id="IPR002464">
    <property type="entry name" value="DNA/RNA_helicase_DEAH_CS"/>
</dbReference>
<feature type="compositionally biased region" description="Basic and acidic residues" evidence="11">
    <location>
        <begin position="182"/>
        <end position="210"/>
    </location>
</feature>
<evidence type="ECO:0000256" key="1">
    <source>
        <dbReference type="ARBA" id="ARBA00004123"/>
    </source>
</evidence>
<dbReference type="Pfam" id="PF00575">
    <property type="entry name" value="S1"/>
    <property type="match status" value="1"/>
</dbReference>
<reference evidence="15 16" key="1">
    <citation type="journal article" date="2016" name="Mol. Biol. Evol.">
        <title>Comparative Genomics of Early-Diverging Mushroom-Forming Fungi Provides Insights into the Origins of Lignocellulose Decay Capabilities.</title>
        <authorList>
            <person name="Nagy L.G."/>
            <person name="Riley R."/>
            <person name="Tritt A."/>
            <person name="Adam C."/>
            <person name="Daum C."/>
            <person name="Floudas D."/>
            <person name="Sun H."/>
            <person name="Yadav J.S."/>
            <person name="Pangilinan J."/>
            <person name="Larsson K.H."/>
            <person name="Matsuura K."/>
            <person name="Barry K."/>
            <person name="Labutti K."/>
            <person name="Kuo R."/>
            <person name="Ohm R.A."/>
            <person name="Bhattacharya S.S."/>
            <person name="Shirouzu T."/>
            <person name="Yoshinaga Y."/>
            <person name="Martin F.M."/>
            <person name="Grigoriev I.V."/>
            <person name="Hibbett D.S."/>
        </authorList>
    </citation>
    <scope>NUCLEOTIDE SEQUENCE [LARGE SCALE GENOMIC DNA]</scope>
    <source>
        <strain evidence="15 16">HHB12029</strain>
    </source>
</reference>
<feature type="region of interest" description="Disordered" evidence="11">
    <location>
        <begin position="144"/>
        <end position="210"/>
    </location>
</feature>
<feature type="region of interest" description="Disordered" evidence="11">
    <location>
        <begin position="306"/>
        <end position="347"/>
    </location>
</feature>
<evidence type="ECO:0000313" key="15">
    <source>
        <dbReference type="EMBL" id="KZW02132.1"/>
    </source>
</evidence>
<dbReference type="InterPro" id="IPR012340">
    <property type="entry name" value="NA-bd_OB-fold"/>
</dbReference>
<dbReference type="AlphaFoldDB" id="A0A165PG38"/>
<dbReference type="SMART" id="SM00847">
    <property type="entry name" value="HA2"/>
    <property type="match status" value="1"/>
</dbReference>
<dbReference type="PROSITE" id="PS51194">
    <property type="entry name" value="HELICASE_CTER"/>
    <property type="match status" value="1"/>
</dbReference>
<dbReference type="InterPro" id="IPR011709">
    <property type="entry name" value="DEAD-box_helicase_OB_fold"/>
</dbReference>
<evidence type="ECO:0000256" key="6">
    <source>
        <dbReference type="ARBA" id="ARBA00022806"/>
    </source>
</evidence>
<dbReference type="SMART" id="SM00490">
    <property type="entry name" value="HELICc"/>
    <property type="match status" value="1"/>
</dbReference>
<dbReference type="InterPro" id="IPR044762">
    <property type="entry name" value="DHX8/Prp22_DEXHc"/>
</dbReference>
<feature type="compositionally biased region" description="Low complexity" evidence="11">
    <location>
        <begin position="84"/>
        <end position="101"/>
    </location>
</feature>
<dbReference type="PROSITE" id="PS51192">
    <property type="entry name" value="HELICASE_ATP_BIND_1"/>
    <property type="match status" value="1"/>
</dbReference>
<dbReference type="GO" id="GO:0005524">
    <property type="term" value="F:ATP binding"/>
    <property type="evidence" value="ECO:0007669"/>
    <property type="project" value="UniProtKB-KW"/>
</dbReference>
<dbReference type="FunFam" id="2.40.50.140:FF:000061">
    <property type="entry name" value="ATP-dependent RNA helicase DHX8"/>
    <property type="match status" value="1"/>
</dbReference>
<dbReference type="GO" id="GO:0003723">
    <property type="term" value="F:RNA binding"/>
    <property type="evidence" value="ECO:0007669"/>
    <property type="project" value="TreeGrafter"/>
</dbReference>
<dbReference type="SUPFAM" id="SSF52540">
    <property type="entry name" value="P-loop containing nucleoside triphosphate hydrolases"/>
    <property type="match status" value="1"/>
</dbReference>
<evidence type="ECO:0000256" key="9">
    <source>
        <dbReference type="ARBA" id="ARBA00023242"/>
    </source>
</evidence>
<dbReference type="FunFam" id="1.20.120.1080:FF:000001">
    <property type="entry name" value="Pre-mRNA-splicing factor ATP-dependent RNA helicase"/>
    <property type="match status" value="1"/>
</dbReference>
<evidence type="ECO:0000256" key="10">
    <source>
        <dbReference type="ARBA" id="ARBA00047984"/>
    </source>
</evidence>
<evidence type="ECO:0000256" key="3">
    <source>
        <dbReference type="ARBA" id="ARBA00022664"/>
    </source>
</evidence>
<dbReference type="SUPFAM" id="SSF50249">
    <property type="entry name" value="Nucleic acid-binding proteins"/>
    <property type="match status" value="1"/>
</dbReference>
<evidence type="ECO:0000256" key="5">
    <source>
        <dbReference type="ARBA" id="ARBA00022801"/>
    </source>
</evidence>
<evidence type="ECO:0000259" key="13">
    <source>
        <dbReference type="PROSITE" id="PS51192"/>
    </source>
</evidence>
<dbReference type="FunCoup" id="A0A165PG38">
    <property type="interactions" value="487"/>
</dbReference>
<dbReference type="Pfam" id="PF00271">
    <property type="entry name" value="Helicase_C"/>
    <property type="match status" value="1"/>
</dbReference>
<dbReference type="PROSITE" id="PS00690">
    <property type="entry name" value="DEAH_ATP_HELICASE"/>
    <property type="match status" value="1"/>
</dbReference>
<organism evidence="15 16">
    <name type="scientific">Exidia glandulosa HHB12029</name>
    <dbReference type="NCBI Taxonomy" id="1314781"/>
    <lineage>
        <taxon>Eukaryota</taxon>
        <taxon>Fungi</taxon>
        <taxon>Dikarya</taxon>
        <taxon>Basidiomycota</taxon>
        <taxon>Agaricomycotina</taxon>
        <taxon>Agaricomycetes</taxon>
        <taxon>Auriculariales</taxon>
        <taxon>Exidiaceae</taxon>
        <taxon>Exidia</taxon>
    </lineage>
</organism>
<keyword evidence="16" id="KW-1185">Reference proteome</keyword>
<keyword evidence="6" id="KW-0347">Helicase</keyword>
<dbReference type="PANTHER" id="PTHR18934">
    <property type="entry name" value="ATP-DEPENDENT RNA HELICASE"/>
    <property type="match status" value="1"/>
</dbReference>
<dbReference type="CDD" id="cd21691">
    <property type="entry name" value="GH2-like_DHX8"/>
    <property type="match status" value="1"/>
</dbReference>
<feature type="domain" description="Helicase C-terminal" evidence="14">
    <location>
        <begin position="710"/>
        <end position="890"/>
    </location>
</feature>
<evidence type="ECO:0000256" key="8">
    <source>
        <dbReference type="ARBA" id="ARBA00023187"/>
    </source>
</evidence>
<dbReference type="GO" id="GO:0071013">
    <property type="term" value="C:catalytic step 2 spliceosome"/>
    <property type="evidence" value="ECO:0007669"/>
    <property type="project" value="TreeGrafter"/>
</dbReference>
<keyword evidence="9" id="KW-0539">Nucleus</keyword>
<dbReference type="Gene3D" id="2.40.50.140">
    <property type="entry name" value="Nucleic acid-binding proteins"/>
    <property type="match status" value="1"/>
</dbReference>
<dbReference type="OrthoDB" id="10253254at2759"/>
<dbReference type="Pfam" id="PF07717">
    <property type="entry name" value="OB_NTP_bind"/>
    <property type="match status" value="1"/>
</dbReference>
<dbReference type="SMART" id="SM00316">
    <property type="entry name" value="S1"/>
    <property type="match status" value="1"/>
</dbReference>
<feature type="domain" description="S1 motif" evidence="12">
    <location>
        <begin position="217"/>
        <end position="287"/>
    </location>
</feature>
<keyword evidence="3" id="KW-0507">mRNA processing</keyword>
<dbReference type="InterPro" id="IPR027417">
    <property type="entry name" value="P-loop_NTPase"/>
</dbReference>
<feature type="compositionally biased region" description="Basic residues" evidence="11">
    <location>
        <begin position="172"/>
        <end position="181"/>
    </location>
</feature>
<dbReference type="Pfam" id="PF00270">
    <property type="entry name" value="DEAD"/>
    <property type="match status" value="1"/>
</dbReference>
<dbReference type="Pfam" id="PF21010">
    <property type="entry name" value="HA2_C"/>
    <property type="match status" value="1"/>
</dbReference>
<dbReference type="GO" id="GO:0003724">
    <property type="term" value="F:RNA helicase activity"/>
    <property type="evidence" value="ECO:0007669"/>
    <property type="project" value="UniProtKB-EC"/>
</dbReference>
<keyword evidence="5 15" id="KW-0378">Hydrolase</keyword>
<dbReference type="CDD" id="cd17971">
    <property type="entry name" value="DEXHc_DHX8"/>
    <property type="match status" value="1"/>
</dbReference>
<dbReference type="InterPro" id="IPR001650">
    <property type="entry name" value="Helicase_C-like"/>
</dbReference>
<dbReference type="Pfam" id="PF04408">
    <property type="entry name" value="WHD_HA2"/>
    <property type="match status" value="1"/>
</dbReference>
<comment type="subcellular location">
    <subcellularLocation>
        <location evidence="1">Nucleus</location>
    </subcellularLocation>
</comment>
<feature type="compositionally biased region" description="Low complexity" evidence="11">
    <location>
        <begin position="319"/>
        <end position="328"/>
    </location>
</feature>
<dbReference type="SMART" id="SM00487">
    <property type="entry name" value="DEXDc"/>
    <property type="match status" value="1"/>
</dbReference>
<feature type="domain" description="Helicase ATP-binding" evidence="13">
    <location>
        <begin position="529"/>
        <end position="692"/>
    </location>
</feature>
<feature type="region of interest" description="Disordered" evidence="11">
    <location>
        <begin position="77"/>
        <end position="107"/>
    </location>
</feature>
<proteinExistence type="predicted"/>
<dbReference type="InterPro" id="IPR048333">
    <property type="entry name" value="HA2_WH"/>
</dbReference>
<dbReference type="InParanoid" id="A0A165PG38"/>
<dbReference type="Proteomes" id="UP000077266">
    <property type="component" value="Unassembled WGS sequence"/>
</dbReference>
<dbReference type="InterPro" id="IPR007502">
    <property type="entry name" value="Helicase-assoc_dom"/>
</dbReference>
<evidence type="ECO:0000256" key="11">
    <source>
        <dbReference type="SAM" id="MobiDB-lite"/>
    </source>
</evidence>
<dbReference type="PANTHER" id="PTHR18934:SF85">
    <property type="entry name" value="ATP-DEPENDENT RNA HELICASE DHX8"/>
    <property type="match status" value="1"/>
</dbReference>
<dbReference type="Gene3D" id="1.20.120.1080">
    <property type="match status" value="1"/>
</dbReference>
<comment type="catalytic activity">
    <reaction evidence="10">
        <text>ATP + H2O = ADP + phosphate + H(+)</text>
        <dbReference type="Rhea" id="RHEA:13065"/>
        <dbReference type="ChEBI" id="CHEBI:15377"/>
        <dbReference type="ChEBI" id="CHEBI:15378"/>
        <dbReference type="ChEBI" id="CHEBI:30616"/>
        <dbReference type="ChEBI" id="CHEBI:43474"/>
        <dbReference type="ChEBI" id="CHEBI:456216"/>
        <dbReference type="EC" id="3.6.4.13"/>
    </reaction>
</comment>
<accession>A0A165PG38</accession>
<dbReference type="FunFam" id="3.40.50.300:FF:000191">
    <property type="entry name" value="Pre-mRNA-splicing factor ATP-dependent RNA helicase"/>
    <property type="match status" value="1"/>
</dbReference>
<dbReference type="InterPro" id="IPR014001">
    <property type="entry name" value="Helicase_ATP-bd"/>
</dbReference>
<evidence type="ECO:0000259" key="14">
    <source>
        <dbReference type="PROSITE" id="PS51194"/>
    </source>
</evidence>
<dbReference type="FunFam" id="3.40.50.300:FF:000101">
    <property type="entry name" value="Pre-mRNA-splicing factor ATP-dependent RNA helicase"/>
    <property type="match status" value="1"/>
</dbReference>
<name>A0A165PG38_EXIGL</name>
<dbReference type="InterPro" id="IPR049621">
    <property type="entry name" value="S1_DHX8_helicase"/>
</dbReference>
<dbReference type="GO" id="GO:0016787">
    <property type="term" value="F:hydrolase activity"/>
    <property type="evidence" value="ECO:0007669"/>
    <property type="project" value="UniProtKB-KW"/>
</dbReference>
<keyword evidence="7" id="KW-0067">ATP-binding</keyword>
<dbReference type="EC" id="3.6.4.13" evidence="2"/>
<dbReference type="EMBL" id="KV425890">
    <property type="protein sequence ID" value="KZW02132.1"/>
    <property type="molecule type" value="Genomic_DNA"/>
</dbReference>
<keyword evidence="4" id="KW-0547">Nucleotide-binding</keyword>
<sequence length="1181" mass="132147">MSDDLYQLELVYLVSKITQEILNHTGISDKTLAEFVLALHDDCKTVDEFKAKLKEVGAGFPDSFVENMDRIILTMHPKHKKKSAPSASAGADNANGNGNASPKDKQRRMFPGLAVPDVDPKQLDANAKEVDALMSELDGISKRARPKAADLMDDQPASKRQRVERDMSPPRRRDRSRSRSPPRRDRDSDRYEDRGRQRDRDSGRGGRAPLDERPVLYKIYNGKVSGVKDFGAFVTLEGVVGRCEGLVHASSIQQGRVNSASDFLSRGQAIKVKVTSVAGQRIGLSMKDVDQISGRDLTPHLRIQSEAEMEEERRRHASRASSGANAVPVGGGPAQSFDAGPVRSAKRLTSPERWEIKQLIASGAIDASEYPELDEEYASTAARAEVDEELDVEIREEEPPFLAGQTKKTLDLSPVKIIKAPDGSLNRAALAGASLARERKELRQQEVNDQADAEARDFSTPWLDPMAQADEKMFAQDLRGNLMGQKSAEAPRWKEQTFNKATTFGKITSLSIQDQRKSLPIYKLREQLLDAIDKHQVLVVVGDTGSGKTTQMTQYLAEAGYAERGRIGCTQPRRVAAMSVAKRVAEEVGCRLGQEVGYLIRFEDCTSPETRIKYMTDGMMQRECLVDQDVTQYSVIILDEAHERTIATDVLFGLLKKALKRRPDLKLIVTSATLDAEKFSKYFFECPIFSIPGRTYPVEILYTKEPESDYLDASLITIMQIHLSEPPGDILLFLTGQEEIDTSCEILYERMKALGPQVPELLILPVYSALPSEMQSKIFEPAPPGARKVVIATNIAETSITIDGIYYVVDPGFVKQNAYDPKLGMDSLVVTPISQAQARQRAGRAGRTGPGKCYRLYTEVAYRNEMLPNPIPDIQRQNLSSTILNLKAMGINDLLNFDFMDPPPAQTLLTALESLYALSALDDEGLLTRLGRKMADFPMDPPLAKMLIASVDFGCSEEILSIVAMLSVQNVFYRPKDKQGQADSKKAKFHQPEGDHLTLLAVYNGWKQSGFSNPWCYSNFIQARSMRRAQDVRKQLLGIMDRYKHDIVSAGRDFNRVRRAICSGFFRNAAKKDPQEGYKTLVEGTPVYIHPSSALFNRGPEWLIYHELVLTTREYCHNVTAIEPKWLVDVAPQFFKVADANKISKRKKQEKIEPLFNKYEKPDEWRLSKIKRSTRSSQTFG</sequence>
<dbReference type="PROSITE" id="PS50126">
    <property type="entry name" value="S1"/>
    <property type="match status" value="1"/>
</dbReference>
<evidence type="ECO:0000313" key="16">
    <source>
        <dbReference type="Proteomes" id="UP000077266"/>
    </source>
</evidence>
<evidence type="ECO:0000256" key="7">
    <source>
        <dbReference type="ARBA" id="ARBA00022840"/>
    </source>
</evidence>
<feature type="compositionally biased region" description="Basic and acidic residues" evidence="11">
    <location>
        <begin position="161"/>
        <end position="171"/>
    </location>
</feature>
<dbReference type="GO" id="GO:0005684">
    <property type="term" value="C:U2-type spliceosomal complex"/>
    <property type="evidence" value="ECO:0007669"/>
    <property type="project" value="UniProtKB-ARBA"/>
</dbReference>
<evidence type="ECO:0000256" key="4">
    <source>
        <dbReference type="ARBA" id="ARBA00022741"/>
    </source>
</evidence>
<evidence type="ECO:0000256" key="2">
    <source>
        <dbReference type="ARBA" id="ARBA00012552"/>
    </source>
</evidence>
<gene>
    <name evidence="15" type="ORF">EXIGLDRAFT_637965</name>
</gene>
<dbReference type="InterPro" id="IPR003029">
    <property type="entry name" value="S1_domain"/>
</dbReference>
<dbReference type="CDD" id="cd18791">
    <property type="entry name" value="SF2_C_RHA"/>
    <property type="match status" value="1"/>
</dbReference>
<dbReference type="Gene3D" id="3.40.50.300">
    <property type="entry name" value="P-loop containing nucleotide triphosphate hydrolases"/>
    <property type="match status" value="2"/>
</dbReference>
<dbReference type="InterPro" id="IPR049588">
    <property type="entry name" value="DHX8_GH2-like"/>
</dbReference>